<dbReference type="InterPro" id="IPR002638">
    <property type="entry name" value="Quinolinate_PRibosylTrfase_C"/>
</dbReference>
<dbReference type="InterPro" id="IPR036068">
    <property type="entry name" value="Nicotinate_pribotase-like_C"/>
</dbReference>
<evidence type="ECO:0000256" key="6">
    <source>
        <dbReference type="ARBA" id="ARBA00022679"/>
    </source>
</evidence>
<evidence type="ECO:0000259" key="8">
    <source>
        <dbReference type="Pfam" id="PF02749"/>
    </source>
</evidence>
<dbReference type="NCBIfam" id="TIGR00078">
    <property type="entry name" value="nadC"/>
    <property type="match status" value="1"/>
</dbReference>
<sequence>MLSFTTSIWSTLEQAIAEDIGSGDVTTNALIPPDLKTTAVIMAKSDGVIAGLEVALNVFELVDPSLESIVLVPDGSKVTPGELVGQVSGSTASILKAERVALNFLQRLSGIATMTSFYVQAVAGTEARIIDTRKTIPGLRELEKYAIRVGGGFNPRFNLSDGILIKDNHILALREAGFTISAIIKLA</sequence>
<comment type="similarity">
    <text evidence="2">Belongs to the NadC/ModD family.</text>
</comment>
<evidence type="ECO:0000256" key="4">
    <source>
        <dbReference type="ARBA" id="ARBA00022642"/>
    </source>
</evidence>
<dbReference type="GO" id="GO:0004514">
    <property type="term" value="F:nicotinate-nucleotide diphosphorylase (carboxylating) activity"/>
    <property type="evidence" value="ECO:0007669"/>
    <property type="project" value="UniProtKB-EC"/>
</dbReference>
<protein>
    <recommendedName>
        <fullName evidence="3">nicotinate-nucleotide diphosphorylase (carboxylating)</fullName>
        <ecNumber evidence="3">2.4.2.19</ecNumber>
    </recommendedName>
</protein>
<dbReference type="EC" id="2.4.2.19" evidence="3"/>
<dbReference type="PANTHER" id="PTHR32179">
    <property type="entry name" value="NICOTINATE-NUCLEOTIDE PYROPHOSPHORYLASE [CARBOXYLATING]"/>
    <property type="match status" value="1"/>
</dbReference>
<keyword evidence="4" id="KW-0662">Pyridine nucleotide biosynthesis</keyword>
<evidence type="ECO:0000256" key="5">
    <source>
        <dbReference type="ARBA" id="ARBA00022676"/>
    </source>
</evidence>
<keyword evidence="5" id="KW-0328">Glycosyltransferase</keyword>
<dbReference type="GO" id="GO:0005737">
    <property type="term" value="C:cytoplasm"/>
    <property type="evidence" value="ECO:0007669"/>
    <property type="project" value="TreeGrafter"/>
</dbReference>
<dbReference type="EMBL" id="UINC01060546">
    <property type="protein sequence ID" value="SVB85158.1"/>
    <property type="molecule type" value="Genomic_DNA"/>
</dbReference>
<dbReference type="UniPathway" id="UPA00253">
    <property type="reaction ID" value="UER00331"/>
</dbReference>
<organism evidence="9">
    <name type="scientific">marine metagenome</name>
    <dbReference type="NCBI Taxonomy" id="408172"/>
    <lineage>
        <taxon>unclassified sequences</taxon>
        <taxon>metagenomes</taxon>
        <taxon>ecological metagenomes</taxon>
    </lineage>
</organism>
<dbReference type="SUPFAM" id="SSF54675">
    <property type="entry name" value="Nicotinate/Quinolinate PRTase N-terminal domain-like"/>
    <property type="match status" value="1"/>
</dbReference>
<dbReference type="GO" id="GO:0009435">
    <property type="term" value="P:NAD+ biosynthetic process"/>
    <property type="evidence" value="ECO:0007669"/>
    <property type="project" value="UniProtKB-UniPathway"/>
</dbReference>
<dbReference type="AlphaFoldDB" id="A0A382HCW8"/>
<dbReference type="PANTHER" id="PTHR32179:SF3">
    <property type="entry name" value="NICOTINATE-NUCLEOTIDE PYROPHOSPHORYLASE [CARBOXYLATING]"/>
    <property type="match status" value="1"/>
</dbReference>
<dbReference type="InterPro" id="IPR027277">
    <property type="entry name" value="NadC/ModD"/>
</dbReference>
<dbReference type="GO" id="GO:0034213">
    <property type="term" value="P:quinolinate catabolic process"/>
    <property type="evidence" value="ECO:0007669"/>
    <property type="project" value="TreeGrafter"/>
</dbReference>
<reference evidence="9" key="1">
    <citation type="submission" date="2018-05" db="EMBL/GenBank/DDBJ databases">
        <authorList>
            <person name="Lanie J.A."/>
            <person name="Ng W.-L."/>
            <person name="Kazmierczak K.M."/>
            <person name="Andrzejewski T.M."/>
            <person name="Davidsen T.M."/>
            <person name="Wayne K.J."/>
            <person name="Tettelin H."/>
            <person name="Glass J.I."/>
            <person name="Rusch D."/>
            <person name="Podicherti R."/>
            <person name="Tsui H.-C.T."/>
            <person name="Winkler M.E."/>
        </authorList>
    </citation>
    <scope>NUCLEOTIDE SEQUENCE</scope>
</reference>
<comment type="pathway">
    <text evidence="1">Cofactor biosynthesis; NAD(+) biosynthesis; nicotinate D-ribonucleotide from quinolinate: step 1/1.</text>
</comment>
<feature type="domain" description="Quinolinate phosphoribosyl transferase N-terminal" evidence="8">
    <location>
        <begin position="24"/>
        <end position="109"/>
    </location>
</feature>
<evidence type="ECO:0000256" key="2">
    <source>
        <dbReference type="ARBA" id="ARBA00009400"/>
    </source>
</evidence>
<name>A0A382HCW8_9ZZZZ</name>
<gene>
    <name evidence="9" type="ORF">METZ01_LOCUS238012</name>
</gene>
<dbReference type="Gene3D" id="3.20.20.70">
    <property type="entry name" value="Aldolase class I"/>
    <property type="match status" value="1"/>
</dbReference>
<dbReference type="SUPFAM" id="SSF51690">
    <property type="entry name" value="Nicotinate/Quinolinate PRTase C-terminal domain-like"/>
    <property type="match status" value="1"/>
</dbReference>
<evidence type="ECO:0000259" key="7">
    <source>
        <dbReference type="Pfam" id="PF01729"/>
    </source>
</evidence>
<dbReference type="Gene3D" id="3.90.1170.20">
    <property type="entry name" value="Quinolinate phosphoribosyl transferase, N-terminal domain"/>
    <property type="match status" value="1"/>
</dbReference>
<proteinExistence type="inferred from homology"/>
<feature type="domain" description="Quinolinate phosphoribosyl transferase C-terminal" evidence="7">
    <location>
        <begin position="111"/>
        <end position="174"/>
    </location>
</feature>
<dbReference type="Pfam" id="PF02749">
    <property type="entry name" value="QRPTase_N"/>
    <property type="match status" value="1"/>
</dbReference>
<dbReference type="InterPro" id="IPR004393">
    <property type="entry name" value="NadC"/>
</dbReference>
<dbReference type="FunFam" id="3.90.1170.20:FF:000001">
    <property type="entry name" value="Nicotinate-nucleotide diphosphorylase (Carboxylating)"/>
    <property type="match status" value="1"/>
</dbReference>
<dbReference type="InterPro" id="IPR037128">
    <property type="entry name" value="Quinolinate_PRibosylTase_N_sf"/>
</dbReference>
<dbReference type="InterPro" id="IPR022412">
    <property type="entry name" value="Quinolinate_PRibosylTrfase_N"/>
</dbReference>
<feature type="non-terminal residue" evidence="9">
    <location>
        <position position="187"/>
    </location>
</feature>
<dbReference type="InterPro" id="IPR013785">
    <property type="entry name" value="Aldolase_TIM"/>
</dbReference>
<evidence type="ECO:0000256" key="3">
    <source>
        <dbReference type="ARBA" id="ARBA00011944"/>
    </source>
</evidence>
<evidence type="ECO:0000313" key="9">
    <source>
        <dbReference type="EMBL" id="SVB85158.1"/>
    </source>
</evidence>
<dbReference type="Pfam" id="PF01729">
    <property type="entry name" value="QRPTase_C"/>
    <property type="match status" value="1"/>
</dbReference>
<keyword evidence="6" id="KW-0808">Transferase</keyword>
<accession>A0A382HCW8</accession>
<evidence type="ECO:0000256" key="1">
    <source>
        <dbReference type="ARBA" id="ARBA00004893"/>
    </source>
</evidence>